<dbReference type="InterPro" id="IPR044077">
    <property type="entry name" value="Amylosucrase"/>
</dbReference>
<dbReference type="SMART" id="SM00642">
    <property type="entry name" value="Aamy"/>
    <property type="match status" value="1"/>
</dbReference>
<dbReference type="HOGENOM" id="CLU_022796_0_0_6"/>
<name>G4QGG5_GLANF</name>
<protein>
    <submittedName>
        <fullName evidence="2">Alpha amylase, catalytic region</fullName>
    </submittedName>
</protein>
<sequence length="672" mass="77002">MQHVGYILEHCFILNVLYGFLVDIKIESKKTVERLLSDIDLSDMSKADAKLFKLRVEDNFPQLFAQLHHVYSEHYDFYYFLQQLLKIMQVSFKKRKPALKKKDKQRLLKPDWFKDEKMLGMACYVDLFAGDLQHLHKKIPYLNSLGITYLHLMPLYKSPEGDSDGGYAVSDYREVDTKLGTMTDLESLGEALSKAGINLVLDFVFNHTSDQHDWAIRAKQGDQEFQEYYWMFDNKDIPNQYEQSLREIFPQVRRGNFTWDEQSQKWVWTTFNSFQWDLNYSNPAVFNAITDEMLFLANVGCDALRLDALAFIWKEMGTDCENQPKAHALIKAFNCCLKIVSPSVVFKSEAIVHPDEVAKYIHKDECELSYNPLLMALIWNSVATRKTKLLTKSMQKSFAISPDCAWVNYARCHDDIGWTFDDNVAAQIGINSYDHRYFLNQFFTGRFEGSFAKGVAFAENPATGDCRVCGSLASLSGLEQGIELGDALLIDNAVKRVLLIHSIILAIGGVPLLYSGDELGLLNDYSYEQDPSKAHDERWVHRIAVKDSDVTLARDETTPFYKIAKGLENMIKVRQQNTIFGAARTDILEVGNEHIFSFRRKQNEMSEDKSELIALCNFSENTQLVDTAFMKPTCDSLLVNPAIDLLTQTEYTDIPDVLTLGPLEVRWLLLTN</sequence>
<dbReference type="AlphaFoldDB" id="G4QGG5"/>
<dbReference type="Gene3D" id="3.90.400.10">
    <property type="entry name" value="Oligo-1,6-glucosidase, Domain 2"/>
    <property type="match status" value="1"/>
</dbReference>
<dbReference type="Gene3D" id="2.60.40.1180">
    <property type="entry name" value="Golgi alpha-mannosidase II"/>
    <property type="match status" value="1"/>
</dbReference>
<accession>G4QGG5</accession>
<dbReference type="KEGG" id="gni:GNIT_1366"/>
<dbReference type="GO" id="GO:0047669">
    <property type="term" value="F:amylosucrase activity"/>
    <property type="evidence" value="ECO:0007669"/>
    <property type="project" value="InterPro"/>
</dbReference>
<dbReference type="InterPro" id="IPR045857">
    <property type="entry name" value="O16G_dom_2"/>
</dbReference>
<evidence type="ECO:0000259" key="1">
    <source>
        <dbReference type="SMART" id="SM00642"/>
    </source>
</evidence>
<dbReference type="InterPro" id="IPR017853">
    <property type="entry name" value="GH"/>
</dbReference>
<reference evidence="2 3" key="1">
    <citation type="journal article" date="2011" name="J. Bacteriol.">
        <title>Complete genome sequence of seawater bacterium Glaciecola nitratireducens FR1064T.</title>
        <authorList>
            <person name="Bian F."/>
            <person name="Qin Q.L."/>
            <person name="Xie B.B."/>
            <person name="Shu Y.L."/>
            <person name="Zhang X.Y."/>
            <person name="Yu Y."/>
            <person name="Chen B."/>
            <person name="Chen X.L."/>
            <person name="Zhou B.C."/>
            <person name="Zhang Y.Z."/>
        </authorList>
    </citation>
    <scope>NUCLEOTIDE SEQUENCE [LARGE SCALE GENOMIC DNA]</scope>
    <source>
        <strain evidence="3">JCM 12485 / KCTC 12276 / FR1064</strain>
    </source>
</reference>
<dbReference type="eggNOG" id="COG0366">
    <property type="taxonomic scope" value="Bacteria"/>
</dbReference>
<dbReference type="STRING" id="1085623.GNIT_1366"/>
<feature type="domain" description="Glycosyl hydrolase family 13 catalytic" evidence="1">
    <location>
        <begin position="122"/>
        <end position="554"/>
    </location>
</feature>
<dbReference type="Gene3D" id="3.20.20.80">
    <property type="entry name" value="Glycosidases"/>
    <property type="match status" value="1"/>
</dbReference>
<dbReference type="EMBL" id="CP003060">
    <property type="protein sequence ID" value="AEP29490.1"/>
    <property type="molecule type" value="Genomic_DNA"/>
</dbReference>
<dbReference type="InterPro" id="IPR013780">
    <property type="entry name" value="Glyco_hydro_b"/>
</dbReference>
<dbReference type="Gene3D" id="1.10.1740.10">
    <property type="match status" value="1"/>
</dbReference>
<evidence type="ECO:0000313" key="2">
    <source>
        <dbReference type="EMBL" id="AEP29490.1"/>
    </source>
</evidence>
<dbReference type="InterPro" id="IPR006047">
    <property type="entry name" value="GH13_cat_dom"/>
</dbReference>
<keyword evidence="3" id="KW-1185">Reference proteome</keyword>
<dbReference type="Proteomes" id="UP000009282">
    <property type="component" value="Chromosome"/>
</dbReference>
<dbReference type="PANTHER" id="PTHR10357">
    <property type="entry name" value="ALPHA-AMYLASE FAMILY MEMBER"/>
    <property type="match status" value="1"/>
</dbReference>
<dbReference type="Pfam" id="PF00128">
    <property type="entry name" value="Alpha-amylase"/>
    <property type="match status" value="1"/>
</dbReference>
<dbReference type="GO" id="GO:0005975">
    <property type="term" value="P:carbohydrate metabolic process"/>
    <property type="evidence" value="ECO:0007669"/>
    <property type="project" value="InterPro"/>
</dbReference>
<dbReference type="PANTHER" id="PTHR10357:SF213">
    <property type="entry name" value="ALPHA AMYLASE CATALYTIC REGION"/>
    <property type="match status" value="1"/>
</dbReference>
<gene>
    <name evidence="2" type="ordered locus">GNIT_1366</name>
</gene>
<evidence type="ECO:0000313" key="3">
    <source>
        <dbReference type="Proteomes" id="UP000009282"/>
    </source>
</evidence>
<dbReference type="SUPFAM" id="SSF51011">
    <property type="entry name" value="Glycosyl hydrolase domain"/>
    <property type="match status" value="1"/>
</dbReference>
<dbReference type="CDD" id="cd11324">
    <property type="entry name" value="AmyAc_Amylosucrase"/>
    <property type="match status" value="1"/>
</dbReference>
<proteinExistence type="predicted"/>
<dbReference type="SUPFAM" id="SSF51445">
    <property type="entry name" value="(Trans)glycosidases"/>
    <property type="match status" value="1"/>
</dbReference>
<organism evidence="2 3">
    <name type="scientific">Glaciecola nitratireducens (strain JCM 12485 / KCTC 12276 / FR1064)</name>
    <dbReference type="NCBI Taxonomy" id="1085623"/>
    <lineage>
        <taxon>Bacteria</taxon>
        <taxon>Pseudomonadati</taxon>
        <taxon>Pseudomonadota</taxon>
        <taxon>Gammaproteobacteria</taxon>
        <taxon>Alteromonadales</taxon>
        <taxon>Alteromonadaceae</taxon>
        <taxon>Brumicola</taxon>
    </lineage>
</organism>